<protein>
    <submittedName>
        <fullName evidence="1">Uncharacterized protein</fullName>
    </submittedName>
</protein>
<accession>A0A0U2QRG3</accession>
<dbReference type="EMBL" id="KT944070">
    <property type="protein sequence ID" value="ALU64386.1"/>
    <property type="molecule type" value="Genomic_DNA"/>
</dbReference>
<reference evidence="1" key="1">
    <citation type="submission" date="2015-10" db="EMBL/GenBank/DDBJ databases">
        <title>Comparative analysis of sym-gene organization in Rhizobium leguminosarum bv. viciae strains, isolated from different host plants and demonstrating clear differences in symbiotic specificity.</title>
        <authorList>
            <person name="Chirak E.R."/>
            <person name="Kimeklis A.K."/>
            <person name="Andronov E.E."/>
        </authorList>
    </citation>
    <scope>NUCLEOTIDE SEQUENCE</scope>
    <source>
        <strain evidence="1">Vaf12</strain>
    </source>
</reference>
<proteinExistence type="predicted"/>
<dbReference type="RefSeq" id="WP_018484260.1">
    <property type="nucleotide sequence ID" value="NZ_CP025505.1"/>
</dbReference>
<organism evidence="1">
    <name type="scientific">Rhizobium leguminosarum bv. viciae</name>
    <dbReference type="NCBI Taxonomy" id="387"/>
    <lineage>
        <taxon>Bacteria</taxon>
        <taxon>Pseudomonadati</taxon>
        <taxon>Pseudomonadota</taxon>
        <taxon>Alphaproteobacteria</taxon>
        <taxon>Hyphomicrobiales</taxon>
        <taxon>Rhizobiaceae</taxon>
        <taxon>Rhizobium/Agrobacterium group</taxon>
        <taxon>Rhizobium</taxon>
    </lineage>
</organism>
<evidence type="ECO:0000313" key="1">
    <source>
        <dbReference type="EMBL" id="ALU64386.1"/>
    </source>
</evidence>
<name>A0A0U2QRG3_RHILV</name>
<dbReference type="GeneID" id="66144059"/>
<sequence length="52" mass="5454">METITTRKPVKLIGGELSVFAKAPRVGPTPSTTEIAAMIKGGKPGDMDKLDV</sequence>
<dbReference type="AlphaFoldDB" id="A0A0U2QRG3"/>